<sequence length="185" mass="20250">MFSIYSGEFNTPISSGTAEVYSALEDYWRGVLEFSATFLRAGYSAEGAFQAGIPSNMTAPLNGTMYMMTMGWANRGPIYIFSILPLGIVTLLTVVTAMYSLVQSWKERHNEHKQTSFDVSDTLHLIMASAEGNLTSKLSGFDDAGLLQNEAVKVQLHELPGNKKSLATEGVTPKELDLEQLDPEA</sequence>
<protein>
    <submittedName>
        <fullName evidence="3">Uncharacterized protein</fullName>
    </submittedName>
</protein>
<organism evidence="3 4">
    <name type="scientific">Hydnomerulius pinastri MD-312</name>
    <dbReference type="NCBI Taxonomy" id="994086"/>
    <lineage>
        <taxon>Eukaryota</taxon>
        <taxon>Fungi</taxon>
        <taxon>Dikarya</taxon>
        <taxon>Basidiomycota</taxon>
        <taxon>Agaricomycotina</taxon>
        <taxon>Agaricomycetes</taxon>
        <taxon>Agaricomycetidae</taxon>
        <taxon>Boletales</taxon>
        <taxon>Boletales incertae sedis</taxon>
        <taxon>Leucogyrophana</taxon>
    </lineage>
</organism>
<dbReference type="HOGENOM" id="CLU_027217_0_1_1"/>
<feature type="region of interest" description="Disordered" evidence="1">
    <location>
        <begin position="164"/>
        <end position="185"/>
    </location>
</feature>
<feature type="transmembrane region" description="Helical" evidence="2">
    <location>
        <begin position="78"/>
        <end position="102"/>
    </location>
</feature>
<proteinExistence type="predicted"/>
<keyword evidence="2" id="KW-0472">Membrane</keyword>
<dbReference type="OrthoDB" id="2688658at2759"/>
<reference evidence="3 4" key="1">
    <citation type="submission" date="2014-04" db="EMBL/GenBank/DDBJ databases">
        <title>Evolutionary Origins and Diversification of the Mycorrhizal Mutualists.</title>
        <authorList>
            <consortium name="DOE Joint Genome Institute"/>
            <consortium name="Mycorrhizal Genomics Consortium"/>
            <person name="Kohler A."/>
            <person name="Kuo A."/>
            <person name="Nagy L.G."/>
            <person name="Floudas D."/>
            <person name="Copeland A."/>
            <person name="Barry K.W."/>
            <person name="Cichocki N."/>
            <person name="Veneault-Fourrey C."/>
            <person name="LaButti K."/>
            <person name="Lindquist E.A."/>
            <person name="Lipzen A."/>
            <person name="Lundell T."/>
            <person name="Morin E."/>
            <person name="Murat C."/>
            <person name="Riley R."/>
            <person name="Ohm R."/>
            <person name="Sun H."/>
            <person name="Tunlid A."/>
            <person name="Henrissat B."/>
            <person name="Grigoriev I.V."/>
            <person name="Hibbett D.S."/>
            <person name="Martin F."/>
        </authorList>
    </citation>
    <scope>NUCLEOTIDE SEQUENCE [LARGE SCALE GENOMIC DNA]</scope>
    <source>
        <strain evidence="3 4">MD-312</strain>
    </source>
</reference>
<evidence type="ECO:0000313" key="3">
    <source>
        <dbReference type="EMBL" id="KIJ61764.1"/>
    </source>
</evidence>
<keyword evidence="2" id="KW-1133">Transmembrane helix</keyword>
<dbReference type="EMBL" id="KN839860">
    <property type="protein sequence ID" value="KIJ61764.1"/>
    <property type="molecule type" value="Genomic_DNA"/>
</dbReference>
<evidence type="ECO:0000313" key="4">
    <source>
        <dbReference type="Proteomes" id="UP000053820"/>
    </source>
</evidence>
<name>A0A0C9V7Y4_9AGAM</name>
<evidence type="ECO:0000256" key="2">
    <source>
        <dbReference type="SAM" id="Phobius"/>
    </source>
</evidence>
<dbReference type="Proteomes" id="UP000053820">
    <property type="component" value="Unassembled WGS sequence"/>
</dbReference>
<accession>A0A0C9V7Y4</accession>
<dbReference type="AlphaFoldDB" id="A0A0C9V7Y4"/>
<gene>
    <name evidence="3" type="ORF">HYDPIDRAFT_169550</name>
</gene>
<evidence type="ECO:0000256" key="1">
    <source>
        <dbReference type="SAM" id="MobiDB-lite"/>
    </source>
</evidence>
<keyword evidence="2" id="KW-0812">Transmembrane</keyword>
<keyword evidence="4" id="KW-1185">Reference proteome</keyword>